<evidence type="ECO:0000313" key="8">
    <source>
        <dbReference type="Proteomes" id="UP000192903"/>
    </source>
</evidence>
<dbReference type="GO" id="GO:0005524">
    <property type="term" value="F:ATP binding"/>
    <property type="evidence" value="ECO:0007669"/>
    <property type="project" value="UniProtKB-KW"/>
</dbReference>
<keyword evidence="5 7" id="KW-0067">ATP-binding</keyword>
<name>A0A1X7EJ50_9HYPH</name>
<feature type="domain" description="ABC transporter" evidence="6">
    <location>
        <begin position="8"/>
        <end position="256"/>
    </location>
</feature>
<dbReference type="PROSITE" id="PS50893">
    <property type="entry name" value="ABC_TRANSPORTER_2"/>
    <property type="match status" value="2"/>
</dbReference>
<dbReference type="InterPro" id="IPR017871">
    <property type="entry name" value="ABC_transporter-like_CS"/>
</dbReference>
<dbReference type="EMBL" id="FXAF01000006">
    <property type="protein sequence ID" value="SMF34719.1"/>
    <property type="molecule type" value="Genomic_DNA"/>
</dbReference>
<evidence type="ECO:0000256" key="1">
    <source>
        <dbReference type="ARBA" id="ARBA00004417"/>
    </source>
</evidence>
<dbReference type="OrthoDB" id="9802264at2"/>
<dbReference type="Gene3D" id="3.40.50.300">
    <property type="entry name" value="P-loop containing nucleotide triphosphate hydrolases"/>
    <property type="match status" value="2"/>
</dbReference>
<dbReference type="RefSeq" id="WP_085421679.1">
    <property type="nucleotide sequence ID" value="NZ_FXAF01000006.1"/>
</dbReference>
<dbReference type="PANTHER" id="PTHR43776">
    <property type="entry name" value="TRANSPORT ATP-BINDING PROTEIN"/>
    <property type="match status" value="1"/>
</dbReference>
<protein>
    <submittedName>
        <fullName evidence="7">Peptide/nickel transport system ATP-binding protein</fullName>
    </submittedName>
</protein>
<dbReference type="InterPro" id="IPR013563">
    <property type="entry name" value="Oligopep_ABC_C"/>
</dbReference>
<dbReference type="AlphaFoldDB" id="A0A1X7EJ50"/>
<dbReference type="InterPro" id="IPR003593">
    <property type="entry name" value="AAA+_ATPase"/>
</dbReference>
<accession>A0A1X7EJ50</accession>
<gene>
    <name evidence="7" type="ORF">SAMN02982989_1363</name>
</gene>
<dbReference type="Pfam" id="PF00005">
    <property type="entry name" value="ABC_tran"/>
    <property type="match status" value="2"/>
</dbReference>
<dbReference type="NCBIfam" id="NF008453">
    <property type="entry name" value="PRK11308.1"/>
    <property type="match status" value="2"/>
</dbReference>
<comment type="subcellular location">
    <subcellularLocation>
        <location evidence="1">Cell inner membrane</location>
        <topology evidence="1">Peripheral membrane protein</topology>
    </subcellularLocation>
</comment>
<dbReference type="SMART" id="SM00382">
    <property type="entry name" value="AAA"/>
    <property type="match status" value="2"/>
</dbReference>
<dbReference type="STRING" id="464029.SAMN02982989_1363"/>
<dbReference type="Pfam" id="PF08352">
    <property type="entry name" value="oligo_HPY"/>
    <property type="match status" value="2"/>
</dbReference>
<dbReference type="Proteomes" id="UP000192903">
    <property type="component" value="Unassembled WGS sequence"/>
</dbReference>
<dbReference type="InterPro" id="IPR003439">
    <property type="entry name" value="ABC_transporter-like_ATP-bd"/>
</dbReference>
<keyword evidence="3" id="KW-0813">Transport</keyword>
<evidence type="ECO:0000313" key="7">
    <source>
        <dbReference type="EMBL" id="SMF34719.1"/>
    </source>
</evidence>
<dbReference type="NCBIfam" id="NF007739">
    <property type="entry name" value="PRK10419.1"/>
    <property type="match status" value="2"/>
</dbReference>
<dbReference type="InterPro" id="IPR027417">
    <property type="entry name" value="P-loop_NTPase"/>
</dbReference>
<dbReference type="SUPFAM" id="SSF52540">
    <property type="entry name" value="P-loop containing nucleoside triphosphate hydrolases"/>
    <property type="match status" value="2"/>
</dbReference>
<evidence type="ECO:0000259" key="6">
    <source>
        <dbReference type="PROSITE" id="PS50893"/>
    </source>
</evidence>
<evidence type="ECO:0000256" key="5">
    <source>
        <dbReference type="ARBA" id="ARBA00022840"/>
    </source>
</evidence>
<dbReference type="CDD" id="cd03257">
    <property type="entry name" value="ABC_NikE_OppD_transporters"/>
    <property type="match status" value="2"/>
</dbReference>
<sequence length="539" mass="59309">MADHLLEVRNLSVEFHTAMGTVKAVDSISYHVDRGETLAILGESGSGKSVSSSAIMNLIDMPPGRISSGEILLDGADLLRMSAEQRRQINGKRIAMIFQDPLSHLNPVYTVGWQIRETLTAHGKSSAEAQTEALRLVTRVGIPDPEHALKKYPHQFSGGQRQRIMIAMALALRPDLLIADEPTTALDVTVQAEVLALLKELQRETGMAVIIITHDLGVVTEIADRVVVMEKGALVESGTVREVYKSPQHPYTRKLIAAAPGKGEMHEPHSKGEPALSVRDVRKAYGGFQALKGISFDLMPGETLAVVGESGSGKSTLARILLRLDEPDGGSALWKGRDLFTLAPAELYKLRRDLQMVFQDPTQSLNPRMTVYQLISEAWVIHPDILPRPKWREKVAELLVQVGLSPDHMKRYPHQFSGGQRQRIAIARALALEPQLIVCDEAVSALDVSIQAQVIALLDRLRKEMGIAFIFIAHDLPVVRDFADHVMVMQKGEVVELGTVREVFEAPQQEYTRALLAASLDPDPDVQAALRAARMEHAS</sequence>
<dbReference type="PANTHER" id="PTHR43776:SF7">
    <property type="entry name" value="D,D-DIPEPTIDE TRANSPORT ATP-BINDING PROTEIN DDPF-RELATED"/>
    <property type="match status" value="1"/>
</dbReference>
<dbReference type="FunFam" id="3.40.50.300:FF:000016">
    <property type="entry name" value="Oligopeptide ABC transporter ATP-binding component"/>
    <property type="match status" value="2"/>
</dbReference>
<reference evidence="8" key="1">
    <citation type="submission" date="2017-04" db="EMBL/GenBank/DDBJ databases">
        <authorList>
            <person name="Varghese N."/>
            <person name="Submissions S."/>
        </authorList>
    </citation>
    <scope>NUCLEOTIDE SEQUENCE [LARGE SCALE GENOMIC DNA]</scope>
    <source>
        <strain evidence="8">B4P</strain>
    </source>
</reference>
<dbReference type="GO" id="GO:0005886">
    <property type="term" value="C:plasma membrane"/>
    <property type="evidence" value="ECO:0007669"/>
    <property type="project" value="UniProtKB-SubCell"/>
</dbReference>
<keyword evidence="4" id="KW-0547">Nucleotide-binding</keyword>
<evidence type="ECO:0000256" key="4">
    <source>
        <dbReference type="ARBA" id="ARBA00022741"/>
    </source>
</evidence>
<dbReference type="GO" id="GO:0016887">
    <property type="term" value="F:ATP hydrolysis activity"/>
    <property type="evidence" value="ECO:0007669"/>
    <property type="project" value="InterPro"/>
</dbReference>
<evidence type="ECO:0000256" key="3">
    <source>
        <dbReference type="ARBA" id="ARBA00022448"/>
    </source>
</evidence>
<keyword evidence="8" id="KW-1185">Reference proteome</keyword>
<proteinExistence type="inferred from homology"/>
<feature type="domain" description="ABC transporter" evidence="6">
    <location>
        <begin position="276"/>
        <end position="516"/>
    </location>
</feature>
<comment type="similarity">
    <text evidence="2">Belongs to the ABC transporter superfamily.</text>
</comment>
<organism evidence="7 8">
    <name type="scientific">Xaviernesmea oryzae</name>
    <dbReference type="NCBI Taxonomy" id="464029"/>
    <lineage>
        <taxon>Bacteria</taxon>
        <taxon>Pseudomonadati</taxon>
        <taxon>Pseudomonadota</taxon>
        <taxon>Alphaproteobacteria</taxon>
        <taxon>Hyphomicrobiales</taxon>
        <taxon>Rhizobiaceae</taxon>
        <taxon>Rhizobium/Agrobacterium group</taxon>
        <taxon>Xaviernesmea</taxon>
    </lineage>
</organism>
<dbReference type="PROSITE" id="PS00211">
    <property type="entry name" value="ABC_TRANSPORTER_1"/>
    <property type="match status" value="2"/>
</dbReference>
<dbReference type="GO" id="GO:0055085">
    <property type="term" value="P:transmembrane transport"/>
    <property type="evidence" value="ECO:0007669"/>
    <property type="project" value="UniProtKB-ARBA"/>
</dbReference>
<dbReference type="GO" id="GO:0015833">
    <property type="term" value="P:peptide transport"/>
    <property type="evidence" value="ECO:0007669"/>
    <property type="project" value="InterPro"/>
</dbReference>
<evidence type="ECO:0000256" key="2">
    <source>
        <dbReference type="ARBA" id="ARBA00005417"/>
    </source>
</evidence>
<dbReference type="InterPro" id="IPR050319">
    <property type="entry name" value="ABC_transp_ATP-bind"/>
</dbReference>